<evidence type="ECO:0000313" key="1">
    <source>
        <dbReference type="EMBL" id="TQM98279.1"/>
    </source>
</evidence>
<dbReference type="EMBL" id="VFPS01000003">
    <property type="protein sequence ID" value="TQM98279.1"/>
    <property type="molecule type" value="Genomic_DNA"/>
</dbReference>
<dbReference type="Proteomes" id="UP000319804">
    <property type="component" value="Unassembled WGS sequence"/>
</dbReference>
<evidence type="ECO:0000313" key="2">
    <source>
        <dbReference type="Proteomes" id="UP000319804"/>
    </source>
</evidence>
<gene>
    <name evidence="1" type="ORF">FHX68_2325</name>
</gene>
<organism evidence="1 2">
    <name type="scientific">Microbacterium lacticum</name>
    <dbReference type="NCBI Taxonomy" id="33885"/>
    <lineage>
        <taxon>Bacteria</taxon>
        <taxon>Bacillati</taxon>
        <taxon>Actinomycetota</taxon>
        <taxon>Actinomycetes</taxon>
        <taxon>Micrococcales</taxon>
        <taxon>Microbacteriaceae</taxon>
        <taxon>Microbacterium</taxon>
    </lineage>
</organism>
<accession>A0A543KT95</accession>
<proteinExistence type="predicted"/>
<protein>
    <submittedName>
        <fullName evidence="1">Uncharacterized protein</fullName>
    </submittedName>
</protein>
<dbReference type="AlphaFoldDB" id="A0A543KT95"/>
<comment type="caution">
    <text evidence="1">The sequence shown here is derived from an EMBL/GenBank/DDBJ whole genome shotgun (WGS) entry which is preliminary data.</text>
</comment>
<keyword evidence="2" id="KW-1185">Reference proteome</keyword>
<sequence>MDEVETLQALRASATGRAQPLRTIRHVHVADKPFGIVAYHLAGDEGAPLAFMFGTDPDPAAATVVVVPEPRNRELRFEALAEFGEALNN</sequence>
<feature type="non-terminal residue" evidence="1">
    <location>
        <position position="89"/>
    </location>
</feature>
<dbReference type="RefSeq" id="WP_211345085.1">
    <property type="nucleotide sequence ID" value="NZ_VFPS01000003.1"/>
</dbReference>
<reference evidence="1 2" key="1">
    <citation type="submission" date="2019-06" db="EMBL/GenBank/DDBJ databases">
        <title>Sequencing the genomes of 1000 actinobacteria strains.</title>
        <authorList>
            <person name="Klenk H.-P."/>
        </authorList>
    </citation>
    <scope>NUCLEOTIDE SEQUENCE [LARGE SCALE GENOMIC DNA]</scope>
    <source>
        <strain evidence="1 2">DSM 20427</strain>
    </source>
</reference>
<name>A0A543KT95_9MICO</name>